<dbReference type="InterPro" id="IPR005945">
    <property type="entry name" value="Pro_imino_pep"/>
</dbReference>
<dbReference type="Gene3D" id="3.40.50.1820">
    <property type="entry name" value="alpha/beta hydrolase"/>
    <property type="match status" value="1"/>
</dbReference>
<evidence type="ECO:0000256" key="1">
    <source>
        <dbReference type="ARBA" id="ARBA00010088"/>
    </source>
</evidence>
<dbReference type="InterPro" id="IPR002410">
    <property type="entry name" value="Peptidase_S33"/>
</dbReference>
<dbReference type="PIRSF" id="PIRSF005539">
    <property type="entry name" value="Pept_S33_TRI_F1"/>
    <property type="match status" value="1"/>
</dbReference>
<accession>A0ABR0DZM8</accession>
<dbReference type="Proteomes" id="UP001305779">
    <property type="component" value="Unassembled WGS sequence"/>
</dbReference>
<reference evidence="4 5" key="1">
    <citation type="journal article" date="2023" name="G3 (Bethesda)">
        <title>A chromosome-level genome assembly of Zasmidium syzygii isolated from banana leaves.</title>
        <authorList>
            <person name="van Westerhoven A.C."/>
            <person name="Mehrabi R."/>
            <person name="Talebi R."/>
            <person name="Steentjes M.B.F."/>
            <person name="Corcolon B."/>
            <person name="Chong P.A."/>
            <person name="Kema G.H.J."/>
            <person name="Seidl M.F."/>
        </authorList>
    </citation>
    <scope>NUCLEOTIDE SEQUENCE [LARGE SCALE GENOMIC DNA]</scope>
    <source>
        <strain evidence="4 5">P124</strain>
    </source>
</reference>
<dbReference type="PANTHER" id="PTHR43798:SF33">
    <property type="entry name" value="HYDROLASE, PUTATIVE (AFU_ORTHOLOGUE AFUA_2G14860)-RELATED"/>
    <property type="match status" value="1"/>
</dbReference>
<feature type="domain" description="AB hydrolase-1" evidence="3">
    <location>
        <begin position="39"/>
        <end position="295"/>
    </location>
</feature>
<comment type="caution">
    <text evidence="4">The sequence shown here is derived from an EMBL/GenBank/DDBJ whole genome shotgun (WGS) entry which is preliminary data.</text>
</comment>
<dbReference type="SUPFAM" id="SSF53474">
    <property type="entry name" value="alpha/beta-Hydrolases"/>
    <property type="match status" value="1"/>
</dbReference>
<keyword evidence="2" id="KW-0378">Hydrolase</keyword>
<name>A0ABR0DZM8_ZASCE</name>
<gene>
    <name evidence="4" type="ORF">PRZ48_014681</name>
</gene>
<dbReference type="InterPro" id="IPR000073">
    <property type="entry name" value="AB_hydrolase_1"/>
</dbReference>
<evidence type="ECO:0000256" key="2">
    <source>
        <dbReference type="ARBA" id="ARBA00022801"/>
    </source>
</evidence>
<dbReference type="Pfam" id="PF00561">
    <property type="entry name" value="Abhydrolase_1"/>
    <property type="match status" value="1"/>
</dbReference>
<organism evidence="4 5">
    <name type="scientific">Zasmidium cellare</name>
    <name type="common">Wine cellar mold</name>
    <name type="synonym">Racodium cellare</name>
    <dbReference type="NCBI Taxonomy" id="395010"/>
    <lineage>
        <taxon>Eukaryota</taxon>
        <taxon>Fungi</taxon>
        <taxon>Dikarya</taxon>
        <taxon>Ascomycota</taxon>
        <taxon>Pezizomycotina</taxon>
        <taxon>Dothideomycetes</taxon>
        <taxon>Dothideomycetidae</taxon>
        <taxon>Mycosphaerellales</taxon>
        <taxon>Mycosphaerellaceae</taxon>
        <taxon>Zasmidium</taxon>
    </lineage>
</organism>
<sequence length="315" mass="35009">MDLTPTKQGKVPIKIPAIPDTECFTSYKVFGDLSRGTLPLLALHGGPGSAHEYMITFANLWDRYGIPVVLYDQVGCGASTHLKQFEGDPAVWNESTFMLELDNVIDHLELRKTGFNVLGHSWGGMLAAAWASTHPKGLNRLILASSPAHVHTYMAGVKSLYEQFPPDLVKAIEEAQRTGDYSSAKYKEAALLFLERHYYRLKPFPPPELEKRMEYQANNPTPYRSMFGPSALTCTGTLKDWSCVSRVPKINVPTLLYNAEFDSTTDAAVAPLFELIPRVRWISFPGGGHMCHLEGELRDKVLKAVHGFLVAGKTE</sequence>
<dbReference type="PANTHER" id="PTHR43798">
    <property type="entry name" value="MONOACYLGLYCEROL LIPASE"/>
    <property type="match status" value="1"/>
</dbReference>
<dbReference type="InterPro" id="IPR050266">
    <property type="entry name" value="AB_hydrolase_sf"/>
</dbReference>
<dbReference type="PRINTS" id="PR00793">
    <property type="entry name" value="PROAMNOPTASE"/>
</dbReference>
<dbReference type="NCBIfam" id="TIGR01250">
    <property type="entry name" value="pro_imino_pep_2"/>
    <property type="match status" value="1"/>
</dbReference>
<protein>
    <recommendedName>
        <fullName evidence="3">AB hydrolase-1 domain-containing protein</fullName>
    </recommendedName>
</protein>
<evidence type="ECO:0000259" key="3">
    <source>
        <dbReference type="Pfam" id="PF00561"/>
    </source>
</evidence>
<proteinExistence type="inferred from homology"/>
<comment type="similarity">
    <text evidence="1">Belongs to the peptidase S33 family.</text>
</comment>
<evidence type="ECO:0000313" key="4">
    <source>
        <dbReference type="EMBL" id="KAK4494383.1"/>
    </source>
</evidence>
<dbReference type="InterPro" id="IPR029058">
    <property type="entry name" value="AB_hydrolase_fold"/>
</dbReference>
<evidence type="ECO:0000313" key="5">
    <source>
        <dbReference type="Proteomes" id="UP001305779"/>
    </source>
</evidence>
<dbReference type="EMBL" id="JAXOVC010000014">
    <property type="protein sequence ID" value="KAK4494383.1"/>
    <property type="molecule type" value="Genomic_DNA"/>
</dbReference>
<dbReference type="PRINTS" id="PR00111">
    <property type="entry name" value="ABHYDROLASE"/>
</dbReference>
<keyword evidence="5" id="KW-1185">Reference proteome</keyword>